<evidence type="ECO:0000313" key="2">
    <source>
        <dbReference type="Proteomes" id="UP000440125"/>
    </source>
</evidence>
<organism evidence="1 2">
    <name type="scientific">Acidianus infernus</name>
    <dbReference type="NCBI Taxonomy" id="12915"/>
    <lineage>
        <taxon>Archaea</taxon>
        <taxon>Thermoproteota</taxon>
        <taxon>Thermoprotei</taxon>
        <taxon>Sulfolobales</taxon>
        <taxon>Sulfolobaceae</taxon>
        <taxon>Acidianus</taxon>
    </lineage>
</organism>
<evidence type="ECO:0000313" key="1">
    <source>
        <dbReference type="EMBL" id="MUM63840.1"/>
    </source>
</evidence>
<protein>
    <submittedName>
        <fullName evidence="1">Uncharacterized protein</fullName>
    </submittedName>
</protein>
<proteinExistence type="predicted"/>
<dbReference type="AlphaFoldDB" id="A0A6A9QF55"/>
<dbReference type="RefSeq" id="WP_155862416.1">
    <property type="nucleotide sequence ID" value="NZ_WFIY01000004.1"/>
</dbReference>
<keyword evidence="2" id="KW-1185">Reference proteome</keyword>
<name>A0A6A9QF55_ACIIN</name>
<dbReference type="OrthoDB" id="43181at2157"/>
<accession>A0A6A9QF55</accession>
<dbReference type="EMBL" id="WFIY01000004">
    <property type="protein sequence ID" value="MUM63840.1"/>
    <property type="molecule type" value="Genomic_DNA"/>
</dbReference>
<reference evidence="1 2" key="1">
    <citation type="submission" date="2019-10" db="EMBL/GenBank/DDBJ databases">
        <title>Genome Sequences from Six Type Strain Members of the Archaeal Family Sulfolobaceae: Acidianus ambivalens, Acidianus infernus, Metallosphaera prunae, Stygiolobus azoricus, Sulfolobus metallicus, and Sulfurisphaera ohwakuensis.</title>
        <authorList>
            <person name="Counts J.A."/>
            <person name="Kelly R.M."/>
        </authorList>
    </citation>
    <scope>NUCLEOTIDE SEQUENCE [LARGE SCALE GENOMIC DNA]</scope>
    <source>
        <strain evidence="1 2">DSM 3191</strain>
    </source>
</reference>
<comment type="caution">
    <text evidence="1">The sequence shown here is derived from an EMBL/GenBank/DDBJ whole genome shotgun (WGS) entry which is preliminary data.</text>
</comment>
<gene>
    <name evidence="1" type="ORF">D1867_00935</name>
</gene>
<dbReference type="Proteomes" id="UP000440125">
    <property type="component" value="Unassembled WGS sequence"/>
</dbReference>
<sequence>MVIKLTEEIETTDDDSSKLWFYDKKNIIDCIPNLVGFSENKVKLRVKNFFFLNKILEYEITSFIGGEYIEHKFKNEDSFATLLITFNKNRKIISLSLSYSGKFEKQMNKILEKMMKNLKIKYLEQKTALQKKNNESLSSKLASLSFVAKLVSTSKLIYSDKLDTGKIDITPFIENLLHKFSQYPIIYISGFNEENTFRLLFVNGELKGIYVKISDKEFYSEEELLKLKGLFHVSVYANLLKPSMVT</sequence>